<dbReference type="AlphaFoldDB" id="A0A024JX58"/>
<reference evidence="2" key="2">
    <citation type="submission" date="2014-04" db="EMBL/GenBank/DDBJ databases">
        <authorList>
            <person name="Xu Y.W."/>
            <person name="Yang Q."/>
        </authorList>
    </citation>
    <scope>NUCLEOTIDE SEQUENCE</scope>
    <source>
        <strain evidence="2">DSM 44626</strain>
    </source>
</reference>
<dbReference type="Proteomes" id="UP000028880">
    <property type="component" value="Unassembled WGS sequence"/>
</dbReference>
<evidence type="ECO:0000313" key="2">
    <source>
        <dbReference type="EMBL" id="CDO87823.1"/>
    </source>
</evidence>
<organism evidence="2">
    <name type="scientific">Mycobacterium triplex</name>
    <dbReference type="NCBI Taxonomy" id="47839"/>
    <lineage>
        <taxon>Bacteria</taxon>
        <taxon>Bacillati</taxon>
        <taxon>Actinomycetota</taxon>
        <taxon>Actinomycetes</taxon>
        <taxon>Mycobacteriales</taxon>
        <taxon>Mycobacteriaceae</taxon>
        <taxon>Mycobacterium</taxon>
        <taxon>Mycobacterium simiae complex</taxon>
    </lineage>
</organism>
<protein>
    <submittedName>
        <fullName evidence="2">Uncharacterized protein</fullName>
    </submittedName>
</protein>
<reference evidence="2" key="1">
    <citation type="journal article" date="2014" name="Genome Announc.">
        <title>Draft Genome Sequence of Mycobacterium triplex DSM 44626.</title>
        <authorList>
            <person name="Sassi M."/>
            <person name="Croce O."/>
            <person name="Robert C."/>
            <person name="Raoult D."/>
            <person name="Drancourt M."/>
        </authorList>
    </citation>
    <scope>NUCLEOTIDE SEQUENCE [LARGE SCALE GENOMIC DNA]</scope>
    <source>
        <strain evidence="2">DSM 44626</strain>
    </source>
</reference>
<dbReference type="HOGENOM" id="CLU_810916_0_0_11"/>
<name>A0A024JX58_9MYCO</name>
<feature type="region of interest" description="Disordered" evidence="1">
    <location>
        <begin position="1"/>
        <end position="32"/>
    </location>
</feature>
<gene>
    <name evidence="2" type="ORF">BN973_02181</name>
</gene>
<dbReference type="EMBL" id="HG964446">
    <property type="protein sequence ID" value="CDO87823.1"/>
    <property type="molecule type" value="Genomic_DNA"/>
</dbReference>
<proteinExistence type="predicted"/>
<evidence type="ECO:0000256" key="1">
    <source>
        <dbReference type="SAM" id="MobiDB-lite"/>
    </source>
</evidence>
<accession>A0A024JX58</accession>
<sequence length="342" mass="36992">MAVAVARGMSIEGGRGGRRHDRRGNRQRDRGLDGSCRAIHVSHGGNWFRWHEFGLRFGPVSVAAATVVECRFDVGWPSHRLVADRRPSIVGSVDLQSQLRLLAVTRIVTHAIVSPQALEIHRDACRHELRQSDPQRSNAVLALGIQRHRGVLLAGQTLADEICQHTAGTDLDECPGAGPPHRLNLFDEPDRLSDLVGERGPHLLRVTGIRLRCRVGVDGYLWHAERDPGEEGTEWNRCRADDVGVEGGSDIQPARVDAGRGESLCRVIDGGAIPGQHSLIGSVVVGDDDRQAPLPDQLTNLLDGRGHRAHRSVAVGGGFGHQLTALARDLQGHLAAENTGGT</sequence>